<evidence type="ECO:0000256" key="4">
    <source>
        <dbReference type="ARBA" id="ARBA00023136"/>
    </source>
</evidence>
<dbReference type="EMBL" id="JAODUO010000190">
    <property type="protein sequence ID" value="KAK2186757.1"/>
    <property type="molecule type" value="Genomic_DNA"/>
</dbReference>
<evidence type="ECO:0000313" key="8">
    <source>
        <dbReference type="Proteomes" id="UP001209878"/>
    </source>
</evidence>
<dbReference type="SUPFAM" id="SSF81321">
    <property type="entry name" value="Family A G protein-coupled receptor-like"/>
    <property type="match status" value="1"/>
</dbReference>
<feature type="transmembrane region" description="Helical" evidence="5">
    <location>
        <begin position="118"/>
        <end position="137"/>
    </location>
</feature>
<dbReference type="InterPro" id="IPR052954">
    <property type="entry name" value="GPCR-Ligand_Int"/>
</dbReference>
<dbReference type="GO" id="GO:0016020">
    <property type="term" value="C:membrane"/>
    <property type="evidence" value="ECO:0007669"/>
    <property type="project" value="UniProtKB-SubCell"/>
</dbReference>
<evidence type="ECO:0000256" key="5">
    <source>
        <dbReference type="SAM" id="Phobius"/>
    </source>
</evidence>
<organism evidence="7 8">
    <name type="scientific">Ridgeia piscesae</name>
    <name type="common">Tubeworm</name>
    <dbReference type="NCBI Taxonomy" id="27915"/>
    <lineage>
        <taxon>Eukaryota</taxon>
        <taxon>Metazoa</taxon>
        <taxon>Spiralia</taxon>
        <taxon>Lophotrochozoa</taxon>
        <taxon>Annelida</taxon>
        <taxon>Polychaeta</taxon>
        <taxon>Sedentaria</taxon>
        <taxon>Canalipalpata</taxon>
        <taxon>Sabellida</taxon>
        <taxon>Siboglinidae</taxon>
        <taxon>Ridgeia</taxon>
    </lineage>
</organism>
<feature type="transmembrane region" description="Helical" evidence="5">
    <location>
        <begin position="82"/>
        <end position="106"/>
    </location>
</feature>
<accession>A0AAD9P272</accession>
<feature type="transmembrane region" description="Helical" evidence="5">
    <location>
        <begin position="171"/>
        <end position="191"/>
    </location>
</feature>
<comment type="subcellular location">
    <subcellularLocation>
        <location evidence="1">Membrane</location>
    </subcellularLocation>
</comment>
<keyword evidence="2 5" id="KW-0812">Transmembrane</keyword>
<gene>
    <name evidence="7" type="ORF">NP493_190g06014</name>
</gene>
<dbReference type="InterPro" id="IPR017452">
    <property type="entry name" value="GPCR_Rhodpsn_7TM"/>
</dbReference>
<reference evidence="7" key="1">
    <citation type="journal article" date="2023" name="Mol. Biol. Evol.">
        <title>Third-Generation Sequencing Reveals the Adaptive Role of the Epigenome in Three Deep-Sea Polychaetes.</title>
        <authorList>
            <person name="Perez M."/>
            <person name="Aroh O."/>
            <person name="Sun Y."/>
            <person name="Lan Y."/>
            <person name="Juniper S.K."/>
            <person name="Young C.R."/>
            <person name="Angers B."/>
            <person name="Qian P.Y."/>
        </authorList>
    </citation>
    <scope>NUCLEOTIDE SEQUENCE</scope>
    <source>
        <strain evidence="7">R07B-5</strain>
    </source>
</reference>
<evidence type="ECO:0000256" key="1">
    <source>
        <dbReference type="ARBA" id="ARBA00004370"/>
    </source>
</evidence>
<dbReference type="AlphaFoldDB" id="A0AAD9P272"/>
<keyword evidence="8" id="KW-1185">Reference proteome</keyword>
<feature type="transmembrane region" description="Helical" evidence="5">
    <location>
        <begin position="49"/>
        <end position="70"/>
    </location>
</feature>
<dbReference type="Gene3D" id="1.20.1070.10">
    <property type="entry name" value="Rhodopsin 7-helix transmembrane proteins"/>
    <property type="match status" value="1"/>
</dbReference>
<dbReference type="Proteomes" id="UP001209878">
    <property type="component" value="Unassembled WGS sequence"/>
</dbReference>
<keyword evidence="3 5" id="KW-1133">Transmembrane helix</keyword>
<evidence type="ECO:0000313" key="7">
    <source>
        <dbReference type="EMBL" id="KAK2186757.1"/>
    </source>
</evidence>
<evidence type="ECO:0000256" key="2">
    <source>
        <dbReference type="ARBA" id="ARBA00022692"/>
    </source>
</evidence>
<name>A0AAD9P272_RIDPI</name>
<feature type="transmembrane region" description="Helical" evidence="5">
    <location>
        <begin position="215"/>
        <end position="237"/>
    </location>
</feature>
<evidence type="ECO:0000256" key="3">
    <source>
        <dbReference type="ARBA" id="ARBA00022989"/>
    </source>
</evidence>
<proteinExistence type="predicted"/>
<feature type="transmembrane region" description="Helical" evidence="5">
    <location>
        <begin position="317"/>
        <end position="338"/>
    </location>
</feature>
<sequence length="425" mass="47757">MFVRRQTELPNMTMMDSANWTSDMTNATAGHPCQGTKLEVFSLQFVCDVIIATPLVILGIFANAVAFIVLCRQKNRMTTTVLLQALAVCDTLVLVSILLLRCLVNIHLLAGTDTLTTYINVYYAGVFVYLFPVMYFLRLADTWLTTLLTIDRYIAVCHPLHVHRLCTLPRAYKNMAIVTALALVFSAPRFFERRLADTCFRFGPTSLLRNHTYTIAYQVVLFSIVMYIVPMSLLVGMNGRLLWELRRANNFRATLPMTSQTGRQMMSTKKSITLIVVAVVVVCIACNLTAVVSHLFWSLATCFPSFMYLEVPRRRLAHVSNVMVTLNSAVNFFIYCLFSRNFRTEFVRVFCCRRLRRSYGASTVSGRSAEATQLSSMCSACGKRSSAASANSVICRTCSLRTSGLASFQQSAKNKNGARYERARC</sequence>
<dbReference type="InterPro" id="IPR000276">
    <property type="entry name" value="GPCR_Rhodpsn"/>
</dbReference>
<dbReference type="PROSITE" id="PS50262">
    <property type="entry name" value="G_PROTEIN_RECEP_F1_2"/>
    <property type="match status" value="1"/>
</dbReference>
<dbReference type="Pfam" id="PF00001">
    <property type="entry name" value="7tm_1"/>
    <property type="match status" value="1"/>
</dbReference>
<protein>
    <recommendedName>
        <fullName evidence="6">G-protein coupled receptors family 1 profile domain-containing protein</fullName>
    </recommendedName>
</protein>
<evidence type="ECO:0000259" key="6">
    <source>
        <dbReference type="PROSITE" id="PS50262"/>
    </source>
</evidence>
<dbReference type="PRINTS" id="PR00237">
    <property type="entry name" value="GPCRRHODOPSN"/>
</dbReference>
<dbReference type="CDD" id="cd14978">
    <property type="entry name" value="7tmA_FMRFamide_R-like"/>
    <property type="match status" value="1"/>
</dbReference>
<feature type="transmembrane region" description="Helical" evidence="5">
    <location>
        <begin position="272"/>
        <end position="297"/>
    </location>
</feature>
<dbReference type="PANTHER" id="PTHR46641">
    <property type="entry name" value="FMRFAMIDE RECEPTOR-RELATED"/>
    <property type="match status" value="1"/>
</dbReference>
<dbReference type="PANTHER" id="PTHR46641:SF2">
    <property type="entry name" value="FMRFAMIDE RECEPTOR"/>
    <property type="match status" value="1"/>
</dbReference>
<dbReference type="GO" id="GO:0004930">
    <property type="term" value="F:G protein-coupled receptor activity"/>
    <property type="evidence" value="ECO:0007669"/>
    <property type="project" value="InterPro"/>
</dbReference>
<comment type="caution">
    <text evidence="7">The sequence shown here is derived from an EMBL/GenBank/DDBJ whole genome shotgun (WGS) entry which is preliminary data.</text>
</comment>
<feature type="domain" description="G-protein coupled receptors family 1 profile" evidence="6">
    <location>
        <begin position="62"/>
        <end position="335"/>
    </location>
</feature>
<keyword evidence="4 5" id="KW-0472">Membrane</keyword>